<evidence type="ECO:0000256" key="2">
    <source>
        <dbReference type="ARBA" id="ARBA00007441"/>
    </source>
</evidence>
<dbReference type="Pfam" id="PF00155">
    <property type="entry name" value="Aminotran_1_2"/>
    <property type="match status" value="1"/>
</dbReference>
<dbReference type="OrthoDB" id="6752799at2759"/>
<evidence type="ECO:0000256" key="7">
    <source>
        <dbReference type="RuleBase" id="RU000480"/>
    </source>
</evidence>
<dbReference type="AlphaFoldDB" id="A0A1L9S0B4"/>
<dbReference type="SUPFAM" id="SSF53383">
    <property type="entry name" value="PLP-dependent transferases"/>
    <property type="match status" value="1"/>
</dbReference>
<dbReference type="GeneID" id="63748226"/>
<dbReference type="NCBIfam" id="NF006719">
    <property type="entry name" value="PRK09257.1"/>
    <property type="match status" value="1"/>
</dbReference>
<comment type="similarity">
    <text evidence="2">Belongs to the class-I pyridoxal-phosphate-dependent aminotransferase family.</text>
</comment>
<comment type="catalytic activity">
    <reaction evidence="7">
        <text>L-aspartate + 2-oxoglutarate = oxaloacetate + L-glutamate</text>
        <dbReference type="Rhea" id="RHEA:21824"/>
        <dbReference type="ChEBI" id="CHEBI:16452"/>
        <dbReference type="ChEBI" id="CHEBI:16810"/>
        <dbReference type="ChEBI" id="CHEBI:29985"/>
        <dbReference type="ChEBI" id="CHEBI:29991"/>
        <dbReference type="EC" id="2.6.1.1"/>
    </reaction>
</comment>
<feature type="domain" description="Aminotransferase class I/classII large" evidence="8">
    <location>
        <begin position="29"/>
        <end position="401"/>
    </location>
</feature>
<dbReference type="FunFam" id="3.40.640.10:FF:000066">
    <property type="entry name" value="Aspartate aminotransferase"/>
    <property type="match status" value="1"/>
</dbReference>
<dbReference type="PRINTS" id="PR00799">
    <property type="entry name" value="TRANSAMINASE"/>
</dbReference>
<evidence type="ECO:0000256" key="1">
    <source>
        <dbReference type="ARBA" id="ARBA00001933"/>
    </source>
</evidence>
<dbReference type="InterPro" id="IPR000796">
    <property type="entry name" value="Asp_trans"/>
</dbReference>
<dbReference type="Proteomes" id="UP000184383">
    <property type="component" value="Unassembled WGS sequence"/>
</dbReference>
<sequence length="408" mass="45371">MSVFSSAPRIPPDAIFALTAEYVADSFPQKVNLGQGAYRDNHAQPWILPSVEKAREIVHQGLQHEYLPILGLASFRERAAELALGKEAYSKKQKQKDAHLQLATCHSISGTGALHLAARILRSCLSPLPKVYIPEPTWSNHNLVFSTLGFECHTFQYYDSKTKSLDIESYRSMLNTVESGSIIILHACAHNPTGLDPSPEQWMEIGKIMKERGLFPVFDSAYLGFNSGDVDKDAFAIRYFIDELEMEAAVCLSFAKNMGLYGERVGCLVLATSTEEVALNSQSLLESHQRSEISNPPAYGAKIASAILSDDGLRNMWFEDLRTMSGRIQSMRETLYQGLIRNSAPGNWDHLLRQSGMFGFLGLSPAVVKELKDKYHIYMAANSRISIAGLNPDNVEYVAESMARVLKE</sequence>
<dbReference type="PROSITE" id="PS00105">
    <property type="entry name" value="AA_TRANSFER_CLASS_1"/>
    <property type="match status" value="1"/>
</dbReference>
<dbReference type="Gene3D" id="3.90.1150.10">
    <property type="entry name" value="Aspartate Aminotransferase, domain 1"/>
    <property type="match status" value="1"/>
</dbReference>
<dbReference type="GO" id="GO:0006532">
    <property type="term" value="P:aspartate biosynthetic process"/>
    <property type="evidence" value="ECO:0007669"/>
    <property type="project" value="TreeGrafter"/>
</dbReference>
<evidence type="ECO:0000259" key="8">
    <source>
        <dbReference type="Pfam" id="PF00155"/>
    </source>
</evidence>
<dbReference type="PANTHER" id="PTHR11879:SF55">
    <property type="entry name" value="GLUTAMATE OXALOACETATE TRANSAMINASE 1, ISOFORM B"/>
    <property type="match status" value="1"/>
</dbReference>
<accession>A0A1L9S0B4</accession>
<comment type="cofactor">
    <cofactor evidence="1">
        <name>pyridoxal 5'-phosphate</name>
        <dbReference type="ChEBI" id="CHEBI:597326"/>
    </cofactor>
</comment>
<dbReference type="InterPro" id="IPR004838">
    <property type="entry name" value="NHTrfase_class1_PyrdxlP-BS"/>
</dbReference>
<dbReference type="EC" id="2.6.1.1" evidence="7"/>
<evidence type="ECO:0000256" key="3">
    <source>
        <dbReference type="ARBA" id="ARBA00011738"/>
    </source>
</evidence>
<evidence type="ECO:0000256" key="4">
    <source>
        <dbReference type="ARBA" id="ARBA00022576"/>
    </source>
</evidence>
<dbReference type="EMBL" id="KV878209">
    <property type="protein sequence ID" value="OJJ40592.1"/>
    <property type="molecule type" value="Genomic_DNA"/>
</dbReference>
<reference evidence="10" key="1">
    <citation type="journal article" date="2017" name="Genome Biol.">
        <title>Comparative genomics reveals high biological diversity and specific adaptations in the industrially and medically important fungal genus Aspergillus.</title>
        <authorList>
            <person name="de Vries R.P."/>
            <person name="Riley R."/>
            <person name="Wiebenga A."/>
            <person name="Aguilar-Osorio G."/>
            <person name="Amillis S."/>
            <person name="Uchima C.A."/>
            <person name="Anderluh G."/>
            <person name="Asadollahi M."/>
            <person name="Askin M."/>
            <person name="Barry K."/>
            <person name="Battaglia E."/>
            <person name="Bayram O."/>
            <person name="Benocci T."/>
            <person name="Braus-Stromeyer S.A."/>
            <person name="Caldana C."/>
            <person name="Canovas D."/>
            <person name="Cerqueira G.C."/>
            <person name="Chen F."/>
            <person name="Chen W."/>
            <person name="Choi C."/>
            <person name="Clum A."/>
            <person name="Dos Santos R.A."/>
            <person name="Damasio A.R."/>
            <person name="Diallinas G."/>
            <person name="Emri T."/>
            <person name="Fekete E."/>
            <person name="Flipphi M."/>
            <person name="Freyberg S."/>
            <person name="Gallo A."/>
            <person name="Gournas C."/>
            <person name="Habgood R."/>
            <person name="Hainaut M."/>
            <person name="Harispe M.L."/>
            <person name="Henrissat B."/>
            <person name="Hilden K.S."/>
            <person name="Hope R."/>
            <person name="Hossain A."/>
            <person name="Karabika E."/>
            <person name="Karaffa L."/>
            <person name="Karanyi Z."/>
            <person name="Krasevec N."/>
            <person name="Kuo A."/>
            <person name="Kusch H."/>
            <person name="LaButti K."/>
            <person name="Lagendijk E.L."/>
            <person name="Lapidus A."/>
            <person name="Levasseur A."/>
            <person name="Lindquist E."/>
            <person name="Lipzen A."/>
            <person name="Logrieco A.F."/>
            <person name="MacCabe A."/>
            <person name="Maekelae M.R."/>
            <person name="Malavazi I."/>
            <person name="Melin P."/>
            <person name="Meyer V."/>
            <person name="Mielnichuk N."/>
            <person name="Miskei M."/>
            <person name="Molnar A.P."/>
            <person name="Mule G."/>
            <person name="Ngan C.Y."/>
            <person name="Orejas M."/>
            <person name="Orosz E."/>
            <person name="Ouedraogo J.P."/>
            <person name="Overkamp K.M."/>
            <person name="Park H.-S."/>
            <person name="Perrone G."/>
            <person name="Piumi F."/>
            <person name="Punt P.J."/>
            <person name="Ram A.F."/>
            <person name="Ramon A."/>
            <person name="Rauscher S."/>
            <person name="Record E."/>
            <person name="Riano-Pachon D.M."/>
            <person name="Robert V."/>
            <person name="Roehrig J."/>
            <person name="Ruller R."/>
            <person name="Salamov A."/>
            <person name="Salih N.S."/>
            <person name="Samson R.A."/>
            <person name="Sandor E."/>
            <person name="Sanguinetti M."/>
            <person name="Schuetze T."/>
            <person name="Sepcic K."/>
            <person name="Shelest E."/>
            <person name="Sherlock G."/>
            <person name="Sophianopoulou V."/>
            <person name="Squina F.M."/>
            <person name="Sun H."/>
            <person name="Susca A."/>
            <person name="Todd R.B."/>
            <person name="Tsang A."/>
            <person name="Unkles S.E."/>
            <person name="van de Wiele N."/>
            <person name="van Rossen-Uffink D."/>
            <person name="Oliveira J.V."/>
            <person name="Vesth T.C."/>
            <person name="Visser J."/>
            <person name="Yu J.-H."/>
            <person name="Zhou M."/>
            <person name="Andersen M.R."/>
            <person name="Archer D.B."/>
            <person name="Baker S.E."/>
            <person name="Benoit I."/>
            <person name="Brakhage A.A."/>
            <person name="Braus G.H."/>
            <person name="Fischer R."/>
            <person name="Frisvad J.C."/>
            <person name="Goldman G.H."/>
            <person name="Houbraken J."/>
            <person name="Oakley B."/>
            <person name="Pocsi I."/>
            <person name="Scazzocchio C."/>
            <person name="Seiboth B."/>
            <person name="vanKuyk P.A."/>
            <person name="Wortman J."/>
            <person name="Dyer P.S."/>
            <person name="Grigoriev I.V."/>
        </authorList>
    </citation>
    <scope>NUCLEOTIDE SEQUENCE [LARGE SCALE GENOMIC DNA]</scope>
    <source>
        <strain evidence="10">DTO 134E9</strain>
    </source>
</reference>
<gene>
    <name evidence="9" type="ORF">ASPWEDRAFT_22756</name>
</gene>
<dbReference type="GO" id="GO:0030170">
    <property type="term" value="F:pyridoxal phosphate binding"/>
    <property type="evidence" value="ECO:0007669"/>
    <property type="project" value="InterPro"/>
</dbReference>
<dbReference type="InterPro" id="IPR015421">
    <property type="entry name" value="PyrdxlP-dep_Trfase_major"/>
</dbReference>
<comment type="subunit">
    <text evidence="3 7">Homodimer.</text>
</comment>
<keyword evidence="6" id="KW-0663">Pyridoxal phosphate</keyword>
<protein>
    <recommendedName>
        <fullName evidence="7">Aspartate aminotransferase</fullName>
        <ecNumber evidence="7">2.6.1.1</ecNumber>
    </recommendedName>
</protein>
<organism evidence="9 10">
    <name type="scientific">Aspergillus wentii DTO 134E9</name>
    <dbReference type="NCBI Taxonomy" id="1073089"/>
    <lineage>
        <taxon>Eukaryota</taxon>
        <taxon>Fungi</taxon>
        <taxon>Dikarya</taxon>
        <taxon>Ascomycota</taxon>
        <taxon>Pezizomycotina</taxon>
        <taxon>Eurotiomycetes</taxon>
        <taxon>Eurotiomycetidae</taxon>
        <taxon>Eurotiales</taxon>
        <taxon>Aspergillaceae</taxon>
        <taxon>Aspergillus</taxon>
        <taxon>Aspergillus subgen. Cremei</taxon>
    </lineage>
</organism>
<keyword evidence="5 7" id="KW-0808">Transferase</keyword>
<dbReference type="InterPro" id="IPR004839">
    <property type="entry name" value="Aminotransferase_I/II_large"/>
</dbReference>
<evidence type="ECO:0000313" key="9">
    <source>
        <dbReference type="EMBL" id="OJJ40592.1"/>
    </source>
</evidence>
<dbReference type="GO" id="GO:0004069">
    <property type="term" value="F:L-aspartate:2-oxoglutarate aminotransferase activity"/>
    <property type="evidence" value="ECO:0007669"/>
    <property type="project" value="UniProtKB-EC"/>
</dbReference>
<dbReference type="VEuPathDB" id="FungiDB:ASPWEDRAFT_22756"/>
<keyword evidence="10" id="KW-1185">Reference proteome</keyword>
<dbReference type="PANTHER" id="PTHR11879">
    <property type="entry name" value="ASPARTATE AMINOTRANSFERASE"/>
    <property type="match status" value="1"/>
</dbReference>
<dbReference type="GO" id="GO:0005829">
    <property type="term" value="C:cytosol"/>
    <property type="evidence" value="ECO:0007669"/>
    <property type="project" value="TreeGrafter"/>
</dbReference>
<evidence type="ECO:0000313" key="10">
    <source>
        <dbReference type="Proteomes" id="UP000184383"/>
    </source>
</evidence>
<comment type="miscellaneous">
    <text evidence="7">In eukaryotes there are cytoplasmic, mitochondrial and chloroplastic isozymes.</text>
</comment>
<dbReference type="Gene3D" id="3.40.640.10">
    <property type="entry name" value="Type I PLP-dependent aspartate aminotransferase-like (Major domain)"/>
    <property type="match status" value="1"/>
</dbReference>
<proteinExistence type="inferred from homology"/>
<dbReference type="STRING" id="1073089.A0A1L9S0B4"/>
<dbReference type="InterPro" id="IPR015422">
    <property type="entry name" value="PyrdxlP-dep_Trfase_small"/>
</dbReference>
<dbReference type="InterPro" id="IPR015424">
    <property type="entry name" value="PyrdxlP-dep_Trfase"/>
</dbReference>
<evidence type="ECO:0000256" key="6">
    <source>
        <dbReference type="ARBA" id="ARBA00022898"/>
    </source>
</evidence>
<evidence type="ECO:0000256" key="5">
    <source>
        <dbReference type="ARBA" id="ARBA00022679"/>
    </source>
</evidence>
<keyword evidence="4 7" id="KW-0032">Aminotransferase</keyword>
<name>A0A1L9S0B4_ASPWE</name>
<dbReference type="CDD" id="cd00609">
    <property type="entry name" value="AAT_like"/>
    <property type="match status" value="1"/>
</dbReference>
<dbReference type="RefSeq" id="XP_040694268.1">
    <property type="nucleotide sequence ID" value="XM_040832378.1"/>
</dbReference>